<dbReference type="Gene3D" id="3.10.450.50">
    <property type="match status" value="1"/>
</dbReference>
<dbReference type="GO" id="GO:0004683">
    <property type="term" value="F:calcium/calmodulin-dependent protein kinase activity"/>
    <property type="evidence" value="ECO:0007669"/>
    <property type="project" value="InterPro"/>
</dbReference>
<dbReference type="EMBL" id="JADBJN010000002">
    <property type="protein sequence ID" value="KAG5678249.1"/>
    <property type="molecule type" value="Genomic_DNA"/>
</dbReference>
<dbReference type="Proteomes" id="UP001107558">
    <property type="component" value="Chromosome 2"/>
</dbReference>
<dbReference type="InterPro" id="IPR032710">
    <property type="entry name" value="NTF2-like_dom_sf"/>
</dbReference>
<accession>A0A9J6C854</accession>
<dbReference type="OrthoDB" id="442176at2759"/>
<keyword evidence="3" id="KW-1185">Reference proteome</keyword>
<evidence type="ECO:0000313" key="3">
    <source>
        <dbReference type="Proteomes" id="UP001107558"/>
    </source>
</evidence>
<dbReference type="GO" id="GO:0005516">
    <property type="term" value="F:calmodulin binding"/>
    <property type="evidence" value="ECO:0007669"/>
    <property type="project" value="InterPro"/>
</dbReference>
<dbReference type="Pfam" id="PF08332">
    <property type="entry name" value="CaMKII_AD"/>
    <property type="match status" value="1"/>
</dbReference>
<proteinExistence type="predicted"/>
<protein>
    <recommendedName>
        <fullName evidence="1">Calcium/calmodulin-dependent protein kinase II association-domain domain-containing protein</fullName>
    </recommendedName>
</protein>
<evidence type="ECO:0000313" key="2">
    <source>
        <dbReference type="EMBL" id="KAG5678249.1"/>
    </source>
</evidence>
<dbReference type="AlphaFoldDB" id="A0A9J6C854"/>
<dbReference type="InterPro" id="IPR013543">
    <property type="entry name" value="Ca/CaM-dep_prot_kinase-assoc"/>
</dbReference>
<gene>
    <name evidence="2" type="ORF">PVAND_007941</name>
</gene>
<reference evidence="2" key="1">
    <citation type="submission" date="2021-03" db="EMBL/GenBank/DDBJ databases">
        <title>Chromosome level genome of the anhydrobiotic midge Polypedilum vanderplanki.</title>
        <authorList>
            <person name="Yoshida Y."/>
            <person name="Kikawada T."/>
            <person name="Gusev O."/>
        </authorList>
    </citation>
    <scope>NUCLEOTIDE SEQUENCE</scope>
    <source>
        <strain evidence="2">NIAS01</strain>
        <tissue evidence="2">Whole body or cell culture</tissue>
    </source>
</reference>
<evidence type="ECO:0000259" key="1">
    <source>
        <dbReference type="Pfam" id="PF08332"/>
    </source>
</evidence>
<sequence>MTTSEGEIVSITQELINVINRGDYENYQKICDAELTAFEPESLGNIVIGMDFHKFYFDNVISYQSINNTMVNPIVHILSDNAACIAYIRLTQFIDKQGQSHTHQSEETRVWHKKNNEWRCIHLHRSYTGNLSSMTPYNGK</sequence>
<dbReference type="SUPFAM" id="SSF54427">
    <property type="entry name" value="NTF2-like"/>
    <property type="match status" value="1"/>
</dbReference>
<dbReference type="FunFam" id="3.10.450.50:FF:000009">
    <property type="entry name" value="Calcium/calmodulin-dependent protein kinase type II"/>
    <property type="match status" value="1"/>
</dbReference>
<comment type="caution">
    <text evidence="2">The sequence shown here is derived from an EMBL/GenBank/DDBJ whole genome shotgun (WGS) entry which is preliminary data.</text>
</comment>
<feature type="domain" description="Calcium/calmodulin-dependent protein kinase II association-domain" evidence="1">
    <location>
        <begin position="6"/>
        <end position="127"/>
    </location>
</feature>
<name>A0A9J6C854_POLVA</name>
<organism evidence="2 3">
    <name type="scientific">Polypedilum vanderplanki</name>
    <name type="common">Sleeping chironomid midge</name>
    <dbReference type="NCBI Taxonomy" id="319348"/>
    <lineage>
        <taxon>Eukaryota</taxon>
        <taxon>Metazoa</taxon>
        <taxon>Ecdysozoa</taxon>
        <taxon>Arthropoda</taxon>
        <taxon>Hexapoda</taxon>
        <taxon>Insecta</taxon>
        <taxon>Pterygota</taxon>
        <taxon>Neoptera</taxon>
        <taxon>Endopterygota</taxon>
        <taxon>Diptera</taxon>
        <taxon>Nematocera</taxon>
        <taxon>Chironomoidea</taxon>
        <taxon>Chironomidae</taxon>
        <taxon>Chironominae</taxon>
        <taxon>Polypedilum</taxon>
        <taxon>Polypedilum</taxon>
    </lineage>
</organism>